<sequence>MYQTSSQPKLKPDRQPHHPPLQVENLLGSNFQQKLQPQPRHQLQEEDSFQGLVVRLQPEPKPQEKSLSESTLKGKLQPQAQVFRPQSQSYPQFQQPPQGQHRPGSVQREPQPQPQPQHQVLPLAQHMSATGFTRDRLSRSHFHIRTHLNRERAGMLDIVQIARANLSTLPRETFGEISWRLACAENVLRNEIIAHDNGLQLESARLGDGMAPLKPLLNVWTGKPLFMFPDLPPFLGGRDIDDQTASTILQGLGLESALSEALVYKRMIIYVKWIRAPMHPGFQVGFGWIGGGK</sequence>
<organism evidence="2 3">
    <name type="scientific">Diplogelasinospora grovesii</name>
    <dbReference type="NCBI Taxonomy" id="303347"/>
    <lineage>
        <taxon>Eukaryota</taxon>
        <taxon>Fungi</taxon>
        <taxon>Dikarya</taxon>
        <taxon>Ascomycota</taxon>
        <taxon>Pezizomycotina</taxon>
        <taxon>Sordariomycetes</taxon>
        <taxon>Sordariomycetidae</taxon>
        <taxon>Sordariales</taxon>
        <taxon>Diplogelasinosporaceae</taxon>
        <taxon>Diplogelasinospora</taxon>
    </lineage>
</organism>
<dbReference type="AlphaFoldDB" id="A0AAN6NF50"/>
<feature type="compositionally biased region" description="Polar residues" evidence="1">
    <location>
        <begin position="27"/>
        <end position="41"/>
    </location>
</feature>
<protein>
    <submittedName>
        <fullName evidence="2">Uncharacterized protein</fullName>
    </submittedName>
</protein>
<feature type="compositionally biased region" description="Low complexity" evidence="1">
    <location>
        <begin position="83"/>
        <end position="104"/>
    </location>
</feature>
<evidence type="ECO:0000313" key="3">
    <source>
        <dbReference type="Proteomes" id="UP001303473"/>
    </source>
</evidence>
<evidence type="ECO:0000313" key="2">
    <source>
        <dbReference type="EMBL" id="KAK3943043.1"/>
    </source>
</evidence>
<proteinExistence type="predicted"/>
<feature type="region of interest" description="Disordered" evidence="1">
    <location>
        <begin position="1"/>
        <end position="118"/>
    </location>
</feature>
<name>A0AAN6NF50_9PEZI</name>
<dbReference type="EMBL" id="MU853769">
    <property type="protein sequence ID" value="KAK3943043.1"/>
    <property type="molecule type" value="Genomic_DNA"/>
</dbReference>
<evidence type="ECO:0000256" key="1">
    <source>
        <dbReference type="SAM" id="MobiDB-lite"/>
    </source>
</evidence>
<gene>
    <name evidence="2" type="ORF">QBC46DRAFT_447340</name>
</gene>
<accession>A0AAN6NF50</accession>
<dbReference type="Proteomes" id="UP001303473">
    <property type="component" value="Unassembled WGS sequence"/>
</dbReference>
<reference evidence="3" key="1">
    <citation type="journal article" date="2023" name="Mol. Phylogenet. Evol.">
        <title>Genome-scale phylogeny and comparative genomics of the fungal order Sordariales.</title>
        <authorList>
            <person name="Hensen N."/>
            <person name="Bonometti L."/>
            <person name="Westerberg I."/>
            <person name="Brannstrom I.O."/>
            <person name="Guillou S."/>
            <person name="Cros-Aarteil S."/>
            <person name="Calhoun S."/>
            <person name="Haridas S."/>
            <person name="Kuo A."/>
            <person name="Mondo S."/>
            <person name="Pangilinan J."/>
            <person name="Riley R."/>
            <person name="LaButti K."/>
            <person name="Andreopoulos B."/>
            <person name="Lipzen A."/>
            <person name="Chen C."/>
            <person name="Yan M."/>
            <person name="Daum C."/>
            <person name="Ng V."/>
            <person name="Clum A."/>
            <person name="Steindorff A."/>
            <person name="Ohm R.A."/>
            <person name="Martin F."/>
            <person name="Silar P."/>
            <person name="Natvig D.O."/>
            <person name="Lalanne C."/>
            <person name="Gautier V."/>
            <person name="Ament-Velasquez S.L."/>
            <person name="Kruys A."/>
            <person name="Hutchinson M.I."/>
            <person name="Powell A.J."/>
            <person name="Barry K."/>
            <person name="Miller A.N."/>
            <person name="Grigoriev I.V."/>
            <person name="Debuchy R."/>
            <person name="Gladieux P."/>
            <person name="Hiltunen Thoren M."/>
            <person name="Johannesson H."/>
        </authorList>
    </citation>
    <scope>NUCLEOTIDE SEQUENCE [LARGE SCALE GENOMIC DNA]</scope>
    <source>
        <strain evidence="3">CBS 340.73</strain>
    </source>
</reference>
<keyword evidence="3" id="KW-1185">Reference proteome</keyword>
<comment type="caution">
    <text evidence="2">The sequence shown here is derived from an EMBL/GenBank/DDBJ whole genome shotgun (WGS) entry which is preliminary data.</text>
</comment>